<accession>A0A0J8D8Q0</accession>
<keyword evidence="3" id="KW-1185">Reference proteome</keyword>
<dbReference type="AlphaFoldDB" id="A0A0J8D8Q0"/>
<name>A0A0J8D8Q0_CLOCY</name>
<gene>
    <name evidence="2" type="ORF">CLCY_4c02300</name>
</gene>
<proteinExistence type="predicted"/>
<evidence type="ECO:0000313" key="2">
    <source>
        <dbReference type="EMBL" id="KMT22257.1"/>
    </source>
</evidence>
<dbReference type="Pfam" id="PF22746">
    <property type="entry name" value="SHOCT-like_DUF2089-C"/>
    <property type="match status" value="1"/>
</dbReference>
<organism evidence="2 3">
    <name type="scientific">Clostridium cylindrosporum DSM 605</name>
    <dbReference type="NCBI Taxonomy" id="1121307"/>
    <lineage>
        <taxon>Bacteria</taxon>
        <taxon>Bacillati</taxon>
        <taxon>Bacillota</taxon>
        <taxon>Clostridia</taxon>
        <taxon>Eubacteriales</taxon>
        <taxon>Clostridiaceae</taxon>
        <taxon>Clostridium</taxon>
    </lineage>
</organism>
<dbReference type="EMBL" id="LFVU01000024">
    <property type="protein sequence ID" value="KMT22257.1"/>
    <property type="molecule type" value="Genomic_DNA"/>
</dbReference>
<reference evidence="2 3" key="1">
    <citation type="submission" date="2015-06" db="EMBL/GenBank/DDBJ databases">
        <title>Draft genome sequence of the purine-degrading Clostridium cylindrosporum HC-1 (DSM 605).</title>
        <authorList>
            <person name="Poehlein A."/>
            <person name="Schiel-Bengelsdorf B."/>
            <person name="Bengelsdorf F."/>
            <person name="Daniel R."/>
            <person name="Duerre P."/>
        </authorList>
    </citation>
    <scope>NUCLEOTIDE SEQUENCE [LARGE SCALE GENOMIC DNA]</scope>
    <source>
        <strain evidence="2 3">DSM 605</strain>
    </source>
</reference>
<feature type="domain" description="YvlB/LiaX N-terminal" evidence="1">
    <location>
        <begin position="3"/>
        <end position="31"/>
    </location>
</feature>
<sequence length="125" mass="13913">MREELQRVLSMVKEGKLDIEKGSDLIEAMYEKHGAELTLKKYSERMLRVLVESIDGDNVRVNLPVPVITSILRATGKLPIKNEYVEGIDFEALSVAIISALENETLGEIVTVDSSKGDKVRVVVE</sequence>
<dbReference type="RefSeq" id="WP_048570340.1">
    <property type="nucleotide sequence ID" value="NZ_LFVU01000024.1"/>
</dbReference>
<dbReference type="OrthoDB" id="9808584at2"/>
<dbReference type="PATRIC" id="fig|1121307.3.peg.1886"/>
<comment type="caution">
    <text evidence="2">The sequence shown here is derived from an EMBL/GenBank/DDBJ whole genome shotgun (WGS) entry which is preliminary data.</text>
</comment>
<evidence type="ECO:0000259" key="1">
    <source>
        <dbReference type="Pfam" id="PF22746"/>
    </source>
</evidence>
<evidence type="ECO:0000313" key="3">
    <source>
        <dbReference type="Proteomes" id="UP000036756"/>
    </source>
</evidence>
<dbReference type="STRING" id="1121307.CLCY_4c02300"/>
<protein>
    <recommendedName>
        <fullName evidence="1">YvlB/LiaX N-terminal domain-containing protein</fullName>
    </recommendedName>
</protein>
<dbReference type="Proteomes" id="UP000036756">
    <property type="component" value="Unassembled WGS sequence"/>
</dbReference>
<dbReference type="InterPro" id="IPR053959">
    <property type="entry name" value="YvlB/LiaX_N"/>
</dbReference>